<name>A0A8S1LKS4_9CILI</name>
<evidence type="ECO:0000256" key="1">
    <source>
        <dbReference type="SAM" id="Coils"/>
    </source>
</evidence>
<protein>
    <submittedName>
        <fullName evidence="3">Uncharacterized protein</fullName>
    </submittedName>
</protein>
<feature type="coiled-coil region" evidence="1">
    <location>
        <begin position="216"/>
        <end position="243"/>
    </location>
</feature>
<dbReference type="Proteomes" id="UP000692954">
    <property type="component" value="Unassembled WGS sequence"/>
</dbReference>
<dbReference type="AlphaFoldDB" id="A0A8S1LKS4"/>
<gene>
    <name evidence="3" type="ORF">PSON_ATCC_30995.1.T0240183</name>
</gene>
<feature type="region of interest" description="Disordered" evidence="2">
    <location>
        <begin position="246"/>
        <end position="265"/>
    </location>
</feature>
<evidence type="ECO:0000256" key="2">
    <source>
        <dbReference type="SAM" id="MobiDB-lite"/>
    </source>
</evidence>
<dbReference type="OrthoDB" id="303238at2759"/>
<organism evidence="3 4">
    <name type="scientific">Paramecium sonneborni</name>
    <dbReference type="NCBI Taxonomy" id="65129"/>
    <lineage>
        <taxon>Eukaryota</taxon>
        <taxon>Sar</taxon>
        <taxon>Alveolata</taxon>
        <taxon>Ciliophora</taxon>
        <taxon>Intramacronucleata</taxon>
        <taxon>Oligohymenophorea</taxon>
        <taxon>Peniculida</taxon>
        <taxon>Parameciidae</taxon>
        <taxon>Paramecium</taxon>
    </lineage>
</organism>
<evidence type="ECO:0000313" key="3">
    <source>
        <dbReference type="EMBL" id="CAD8068500.1"/>
    </source>
</evidence>
<feature type="coiled-coil region" evidence="1">
    <location>
        <begin position="52"/>
        <end position="109"/>
    </location>
</feature>
<evidence type="ECO:0000313" key="4">
    <source>
        <dbReference type="Proteomes" id="UP000692954"/>
    </source>
</evidence>
<keyword evidence="1" id="KW-0175">Coiled coil</keyword>
<proteinExistence type="predicted"/>
<keyword evidence="4" id="KW-1185">Reference proteome</keyword>
<sequence>MEIMPVETKKRIHEFSYAQKVSNQISPDKSHIKLNESLFKAKIMEKQSCTLIKDIQKDLQMKIQKYDSLLKQCSTFQNISNSQPNSPPLKQNQEEFQEVTQQQNQIQSKAEKLLIDFAHQTCFNKLHRESLPIDKLDEQISNFTKEKALFQSNDISPIKDKQNINSVCFKRNNTQNATPKQKSSATEFFGKSYAKLHVSKSTSANKNNLFESKNQVQSSKEAKQKIKSDIQKAQQSKKKLTEITDSTLKPRKKDSDTNSKTRIKKSIKQKQSINLCVNTDLKDVIHIINDLDIFNSRFKKKQ</sequence>
<comment type="caution">
    <text evidence="3">The sequence shown here is derived from an EMBL/GenBank/DDBJ whole genome shotgun (WGS) entry which is preliminary data.</text>
</comment>
<reference evidence="3" key="1">
    <citation type="submission" date="2021-01" db="EMBL/GenBank/DDBJ databases">
        <authorList>
            <consortium name="Genoscope - CEA"/>
            <person name="William W."/>
        </authorList>
    </citation>
    <scope>NUCLEOTIDE SEQUENCE</scope>
</reference>
<dbReference type="EMBL" id="CAJJDN010000024">
    <property type="protein sequence ID" value="CAD8068500.1"/>
    <property type="molecule type" value="Genomic_DNA"/>
</dbReference>
<accession>A0A8S1LKS4</accession>